<evidence type="ECO:0000313" key="2">
    <source>
        <dbReference type="EMBL" id="SOQ47526.1"/>
    </source>
</evidence>
<organism evidence="2">
    <name type="scientific">Spodoptera frugiperda</name>
    <name type="common">Fall armyworm</name>
    <dbReference type="NCBI Taxonomy" id="7108"/>
    <lineage>
        <taxon>Eukaryota</taxon>
        <taxon>Metazoa</taxon>
        <taxon>Ecdysozoa</taxon>
        <taxon>Arthropoda</taxon>
        <taxon>Hexapoda</taxon>
        <taxon>Insecta</taxon>
        <taxon>Pterygota</taxon>
        <taxon>Neoptera</taxon>
        <taxon>Endopterygota</taxon>
        <taxon>Lepidoptera</taxon>
        <taxon>Glossata</taxon>
        <taxon>Ditrysia</taxon>
        <taxon>Noctuoidea</taxon>
        <taxon>Noctuidae</taxon>
        <taxon>Amphipyrinae</taxon>
        <taxon>Spodoptera</taxon>
    </lineage>
</organism>
<sequence>MRRRKVAVRGRCTARVRDVTIVGKPSLARIFPFKEHSLAESVTTNAKLCVPTKMISRSQTHPQQRSTAHLWGKIIQCLPPALGEVRGSVRLLLTKNHPVPTSALRAGSPACDKCEYFRGRLSRWLCGRNCGYCVKRSRRYGIWYCSQCMVTIDAYSPAMDYHGLYSCYVSASAKLCVQMKMICKSQTHPQQHSITHLRWKSIIPGVFFLRENHPITFPALDKAKGSKEKQRINMGAKSIFLSGENHPTSFPALTEARGSVRLLLTKNHPVPTPACRAGALCTSVFMVLVTLDPGLEELQRIFSCVVGAFTNIQFHMHMTPRPESTICGLHKELLRAGIEPATRCTAASCPATAPTVQSTSQDDARKTIDEDTNSTLHKLANFITPFFNGENHSMTSLSVGEARGSVRLLLTKNHPVPTPAFQAGAPVNPQGNPQLRT</sequence>
<protein>
    <submittedName>
        <fullName evidence="2">SFRICE_026202</fullName>
    </submittedName>
</protein>
<accession>A0A2H1W3J0</accession>
<dbReference type="EMBL" id="ODYU01006039">
    <property type="protein sequence ID" value="SOQ47526.1"/>
    <property type="molecule type" value="Genomic_DNA"/>
</dbReference>
<proteinExistence type="predicted"/>
<evidence type="ECO:0000256" key="1">
    <source>
        <dbReference type="SAM" id="MobiDB-lite"/>
    </source>
</evidence>
<gene>
    <name evidence="2" type="ORF">SFRICE_026202</name>
</gene>
<feature type="region of interest" description="Disordered" evidence="1">
    <location>
        <begin position="417"/>
        <end position="437"/>
    </location>
</feature>
<dbReference type="AlphaFoldDB" id="A0A2H1W3J0"/>
<reference evidence="2" key="1">
    <citation type="submission" date="2016-07" db="EMBL/GenBank/DDBJ databases">
        <authorList>
            <person name="Bretaudeau A."/>
        </authorList>
    </citation>
    <scope>NUCLEOTIDE SEQUENCE</scope>
    <source>
        <strain evidence="2">Rice</strain>
        <tissue evidence="2">Whole body</tissue>
    </source>
</reference>
<name>A0A2H1W3J0_SPOFR</name>